<accession>A0A835S3P9</accession>
<protein>
    <submittedName>
        <fullName evidence="1">Uncharacterized protein</fullName>
    </submittedName>
</protein>
<reference evidence="1 2" key="1">
    <citation type="journal article" date="2020" name="Nat. Food">
        <title>A phased Vanilla planifolia genome enables genetic improvement of flavour and production.</title>
        <authorList>
            <person name="Hasing T."/>
            <person name="Tang H."/>
            <person name="Brym M."/>
            <person name="Khazi F."/>
            <person name="Huang T."/>
            <person name="Chambers A.H."/>
        </authorList>
    </citation>
    <scope>NUCLEOTIDE SEQUENCE [LARGE SCALE GENOMIC DNA]</scope>
    <source>
        <tissue evidence="1">Leaf</tissue>
    </source>
</reference>
<dbReference type="EMBL" id="JADCNM010000001">
    <property type="protein sequence ID" value="KAG0503735.1"/>
    <property type="molecule type" value="Genomic_DNA"/>
</dbReference>
<dbReference type="AlphaFoldDB" id="A0A835S3P9"/>
<proteinExistence type="predicted"/>
<evidence type="ECO:0000313" key="2">
    <source>
        <dbReference type="Proteomes" id="UP000639772"/>
    </source>
</evidence>
<comment type="caution">
    <text evidence="1">The sequence shown here is derived from an EMBL/GenBank/DDBJ whole genome shotgun (WGS) entry which is preliminary data.</text>
</comment>
<sequence>MQASFLSAGQYAAGENINNVNAESVRSCFHPYPFPPGHRLVRLVRAYYRAPPAVPVLPPDFLPKSTVQACRVARRALGFSAASSALRASPSSGWKL</sequence>
<dbReference type="Proteomes" id="UP000639772">
    <property type="component" value="Chromosome 1"/>
</dbReference>
<gene>
    <name evidence="1" type="ORF">HPP92_003807</name>
</gene>
<name>A0A835S3P9_VANPL</name>
<organism evidence="1 2">
    <name type="scientific">Vanilla planifolia</name>
    <name type="common">Vanilla</name>
    <dbReference type="NCBI Taxonomy" id="51239"/>
    <lineage>
        <taxon>Eukaryota</taxon>
        <taxon>Viridiplantae</taxon>
        <taxon>Streptophyta</taxon>
        <taxon>Embryophyta</taxon>
        <taxon>Tracheophyta</taxon>
        <taxon>Spermatophyta</taxon>
        <taxon>Magnoliopsida</taxon>
        <taxon>Liliopsida</taxon>
        <taxon>Asparagales</taxon>
        <taxon>Orchidaceae</taxon>
        <taxon>Vanilloideae</taxon>
        <taxon>Vanilleae</taxon>
        <taxon>Vanilla</taxon>
    </lineage>
</organism>
<evidence type="ECO:0000313" key="1">
    <source>
        <dbReference type="EMBL" id="KAG0503735.1"/>
    </source>
</evidence>